<dbReference type="InterPro" id="IPR027417">
    <property type="entry name" value="P-loop_NTPase"/>
</dbReference>
<protein>
    <submittedName>
        <fullName evidence="2">DUF3732 domain-containing protein</fullName>
    </submittedName>
</protein>
<dbReference type="Pfam" id="PF12532">
    <property type="entry name" value="DUF3732"/>
    <property type="match status" value="1"/>
</dbReference>
<organism evidence="2">
    <name type="scientific">Streptomyces sp. SID14436</name>
    <dbReference type="NCBI Taxonomy" id="2706070"/>
    <lineage>
        <taxon>Bacteria</taxon>
        <taxon>Bacillati</taxon>
        <taxon>Actinomycetota</taxon>
        <taxon>Actinomycetes</taxon>
        <taxon>Kitasatosporales</taxon>
        <taxon>Streptomycetaceae</taxon>
        <taxon>Streptomyces</taxon>
    </lineage>
</organism>
<comment type="caution">
    <text evidence="2">The sequence shown here is derived from an EMBL/GenBank/DDBJ whole genome shotgun (WGS) entry which is preliminary data.</text>
</comment>
<evidence type="ECO:0000256" key="1">
    <source>
        <dbReference type="SAM" id="Coils"/>
    </source>
</evidence>
<dbReference type="Gene3D" id="3.40.50.300">
    <property type="entry name" value="P-loop containing nucleotide triphosphate hydrolases"/>
    <property type="match status" value="1"/>
</dbReference>
<accession>A0A6G3QUP8</accession>
<feature type="coiled-coil region" evidence="1">
    <location>
        <begin position="417"/>
        <end position="472"/>
    </location>
</feature>
<gene>
    <name evidence="2" type="ORF">G3I53_14375</name>
</gene>
<proteinExistence type="predicted"/>
<name>A0A6G3QUP8_9ACTN</name>
<feature type="coiled-coil region" evidence="1">
    <location>
        <begin position="339"/>
        <end position="366"/>
    </location>
</feature>
<sequence>MTGTACPPSPASGRAECALRLNSTRSCARPTSWAGGWRRPTVPQLCLRCWAWHPDPVQLLAIILYSNTGDRRTLEFEPGAMNVVTGESKTGKSALLDILEYCLGRDSLQMPIGPITQTVAWYAALLDLGGGRAFVARPAPLPGRSSTQRAMLRFGTDLEALGFEELEADVDSNAVREQLGRRIGIEENLHEPPPGSARQSVEAHLGHAALLCLQRQSEIADPNFLFHRQGEQGMAQTLKDTIPYFLGAVRRDQALRRAQLSAAKRDLKTAEAAYRRAQEAAQLAGATLSALWQEAYALGMVATFEEPERAAAVAELQAAITHAESGPAPTGDGESATRREQLLQTRDDLRNQLRGVAAEREILLQQESTEVGFEGAVRTQTARLASLHLLGLTPDSSSPLTTCALCGSTMADPDPSVADLDQHLRRLSDQLNGIEAARPARRAALTVLDERADDLRGQLRTVEAALRQLTAATSTADQLPQDAARNFMRGRIHAILASLPAASDAELQRLRELLEFTQERVSALEAELDPAEEREQVTSRLMAVSQDMTAWANRLQLEHGGSSVRLDLSRLTVVADTEQGPAPLFRIGSGENWVGYHLVAHLALHRYFVRQHRPVPRILMLDQPTQAWYRSEVDQRSGELRGDTDREAVSRLFRLIYDVVHELAPDLQVIICDHANLAEKWFQDSVVHNWRHGEKLVPQEWIDQGARGPLES</sequence>
<reference evidence="2" key="1">
    <citation type="submission" date="2020-01" db="EMBL/GenBank/DDBJ databases">
        <title>Insect and environment-associated Actinomycetes.</title>
        <authorList>
            <person name="Currrie C."/>
            <person name="Chevrette M."/>
            <person name="Carlson C."/>
            <person name="Stubbendieck R."/>
            <person name="Wendt-Pienkowski E."/>
        </authorList>
    </citation>
    <scope>NUCLEOTIDE SEQUENCE</scope>
    <source>
        <strain evidence="2">SID14436</strain>
    </source>
</reference>
<keyword evidence="1" id="KW-0175">Coiled coil</keyword>
<feature type="coiled-coil region" evidence="1">
    <location>
        <begin position="507"/>
        <end position="534"/>
    </location>
</feature>
<dbReference type="EMBL" id="JAAGMD010000421">
    <property type="protein sequence ID" value="NEA87196.1"/>
    <property type="molecule type" value="Genomic_DNA"/>
</dbReference>
<dbReference type="InterPro" id="IPR022205">
    <property type="entry name" value="DUF3732"/>
</dbReference>
<dbReference type="SUPFAM" id="SSF52540">
    <property type="entry name" value="P-loop containing nucleoside triphosphate hydrolases"/>
    <property type="match status" value="1"/>
</dbReference>
<evidence type="ECO:0000313" key="2">
    <source>
        <dbReference type="EMBL" id="NEA87196.1"/>
    </source>
</evidence>
<dbReference type="AlphaFoldDB" id="A0A6G3QUP8"/>